<reference evidence="1 2" key="1">
    <citation type="journal article" date="2013" name="PLoS ONE">
        <title>Poles Apart: Arctic and Antarctic Octadecabacter strains Share High Genome Plasticity and a New Type of Xanthorhodopsin.</title>
        <authorList>
            <person name="Vollmers J."/>
            <person name="Voget S."/>
            <person name="Dietrich S."/>
            <person name="Gollnow K."/>
            <person name="Smits M."/>
            <person name="Meyer K."/>
            <person name="Brinkhoff T."/>
            <person name="Simon M."/>
            <person name="Daniel R."/>
        </authorList>
    </citation>
    <scope>NUCLEOTIDE SEQUENCE [LARGE SCALE GENOMIC DNA]</scope>
    <source>
        <strain evidence="1 2">307</strain>
    </source>
</reference>
<dbReference type="KEGG" id="oat:OAN307_c45160"/>
<gene>
    <name evidence="1" type="ORF">OAN307_c45160</name>
</gene>
<evidence type="ECO:0000313" key="1">
    <source>
        <dbReference type="EMBL" id="AGI69873.1"/>
    </source>
</evidence>
<dbReference type="AlphaFoldDB" id="M9RDP0"/>
<evidence type="ECO:0000313" key="2">
    <source>
        <dbReference type="Proteomes" id="UP000005307"/>
    </source>
</evidence>
<protein>
    <submittedName>
        <fullName evidence="1">Uncharacterized protein</fullName>
    </submittedName>
</protein>
<dbReference type="STRING" id="391626.OAN307_c45160"/>
<proteinExistence type="predicted"/>
<keyword evidence="2" id="KW-1185">Reference proteome</keyword>
<dbReference type="EMBL" id="CP003740">
    <property type="protein sequence ID" value="AGI69873.1"/>
    <property type="molecule type" value="Genomic_DNA"/>
</dbReference>
<dbReference type="eggNOG" id="ENOG5033JVV">
    <property type="taxonomic scope" value="Bacteria"/>
</dbReference>
<organism evidence="1 2">
    <name type="scientific">Octadecabacter antarcticus 307</name>
    <dbReference type="NCBI Taxonomy" id="391626"/>
    <lineage>
        <taxon>Bacteria</taxon>
        <taxon>Pseudomonadati</taxon>
        <taxon>Pseudomonadota</taxon>
        <taxon>Alphaproteobacteria</taxon>
        <taxon>Rhodobacterales</taxon>
        <taxon>Roseobacteraceae</taxon>
        <taxon>Octadecabacter</taxon>
    </lineage>
</organism>
<name>M9RDP0_9RHOB</name>
<accession>M9RDP0</accession>
<sequence length="112" mass="13086">MSDAHRRDAYSGGRKICPRKEDRCRQLCREVPCRRSKDHYNLPMAKRTSPSDAHKISVAADLEELVQDKREDWRASGAKARRRQRRYKALLTQQLMKVGPYPVDDDLMDDDV</sequence>
<dbReference type="HOGENOM" id="CLU_2143302_0_0_5"/>
<dbReference type="Proteomes" id="UP000005307">
    <property type="component" value="Chromosome"/>
</dbReference>